<dbReference type="GO" id="GO:0005829">
    <property type="term" value="C:cytosol"/>
    <property type="evidence" value="ECO:0007669"/>
    <property type="project" value="InterPro"/>
</dbReference>
<dbReference type="SUPFAM" id="SSF55729">
    <property type="entry name" value="Acyl-CoA N-acyltransferases (Nat)"/>
    <property type="match status" value="1"/>
</dbReference>
<dbReference type="EMBL" id="JYIW01000022">
    <property type="protein sequence ID" value="KJL29713.1"/>
    <property type="molecule type" value="Genomic_DNA"/>
</dbReference>
<dbReference type="PATRIC" id="fig|82380.11.peg.1317"/>
<dbReference type="OrthoDB" id="4142102at2"/>
<evidence type="ECO:0000313" key="2">
    <source>
        <dbReference type="EMBL" id="KJL29713.1"/>
    </source>
</evidence>
<name>A0A0F0L9B2_9MICO</name>
<dbReference type="InterPro" id="IPR016181">
    <property type="entry name" value="Acyl_CoA_acyltransferase"/>
</dbReference>
<sequence>MTALRRVRHDALTTQDVAELRTLFDAEYGAAHGDWDPDAPYGYAPADVHIIAGDGRALGHVGYQRRTIRVGDRMVTVAGTGGMLVGPQARGSGLGMRLLAELQAAMRASRDIEFGYLGCAPAAAPFYVRAGWVRVHVAERHVSRSDGTHVWEAPGAPILVCAAAREVDEWPSGDVDLQGRPW</sequence>
<dbReference type="Gene3D" id="3.40.630.30">
    <property type="match status" value="1"/>
</dbReference>
<accession>A0A0F0L9B2</accession>
<dbReference type="Proteomes" id="UP000033640">
    <property type="component" value="Unassembled WGS sequence"/>
</dbReference>
<reference evidence="2 3" key="1">
    <citation type="submission" date="2015-02" db="EMBL/GenBank/DDBJ databases">
        <title>Draft genome sequences of ten Microbacterium spp. with emphasis on heavy metal contaminated environments.</title>
        <authorList>
            <person name="Corretto E."/>
        </authorList>
    </citation>
    <scope>NUCLEOTIDE SEQUENCE [LARGE SCALE GENOMIC DNA]</scope>
    <source>
        <strain evidence="2 3">BEL4b</strain>
    </source>
</reference>
<dbReference type="AlphaFoldDB" id="A0A0F0L9B2"/>
<protein>
    <recommendedName>
        <fullName evidence="1">N-acetyltransferase domain-containing protein</fullName>
    </recommendedName>
</protein>
<dbReference type="PROSITE" id="PS51186">
    <property type="entry name" value="GNAT"/>
    <property type="match status" value="1"/>
</dbReference>
<dbReference type="GO" id="GO:0016747">
    <property type="term" value="F:acyltransferase activity, transferring groups other than amino-acyl groups"/>
    <property type="evidence" value="ECO:0007669"/>
    <property type="project" value="InterPro"/>
</dbReference>
<gene>
    <name evidence="2" type="ORF">RS83_01282</name>
</gene>
<proteinExistence type="predicted"/>
<dbReference type="Pfam" id="PF02474">
    <property type="entry name" value="NodA"/>
    <property type="match status" value="1"/>
</dbReference>
<comment type="caution">
    <text evidence="2">The sequence shown here is derived from an EMBL/GenBank/DDBJ whole genome shotgun (WGS) entry which is preliminary data.</text>
</comment>
<feature type="domain" description="N-acetyltransferase" evidence="1">
    <location>
        <begin position="7"/>
        <end position="157"/>
    </location>
</feature>
<dbReference type="RefSeq" id="WP_045278699.1">
    <property type="nucleotide sequence ID" value="NZ_JYIW01000022.1"/>
</dbReference>
<dbReference type="InterPro" id="IPR000182">
    <property type="entry name" value="GNAT_dom"/>
</dbReference>
<organism evidence="2 3">
    <name type="scientific">Microbacterium oxydans</name>
    <dbReference type="NCBI Taxonomy" id="82380"/>
    <lineage>
        <taxon>Bacteria</taxon>
        <taxon>Bacillati</taxon>
        <taxon>Actinomycetota</taxon>
        <taxon>Actinomycetes</taxon>
        <taxon>Micrococcales</taxon>
        <taxon>Microbacteriaceae</taxon>
        <taxon>Microbacterium</taxon>
    </lineage>
</organism>
<evidence type="ECO:0000259" key="1">
    <source>
        <dbReference type="PROSITE" id="PS51186"/>
    </source>
</evidence>
<evidence type="ECO:0000313" key="3">
    <source>
        <dbReference type="Proteomes" id="UP000033640"/>
    </source>
</evidence>
<dbReference type="InterPro" id="IPR003484">
    <property type="entry name" value="NodA"/>
</dbReference>